<accession>A0A813VIW1</accession>
<protein>
    <submittedName>
        <fullName evidence="2">Uncharacterized protein</fullName>
    </submittedName>
</protein>
<evidence type="ECO:0000313" key="3">
    <source>
        <dbReference type="EMBL" id="CAF4097616.1"/>
    </source>
</evidence>
<dbReference type="EMBL" id="CAJNOG010000049">
    <property type="protein sequence ID" value="CAF0844001.1"/>
    <property type="molecule type" value="Genomic_DNA"/>
</dbReference>
<feature type="signal peptide" evidence="1">
    <location>
        <begin position="1"/>
        <end position="22"/>
    </location>
</feature>
<sequence length="96" mass="10316">MSSMIRTIIIILLLSILSIVNCDYLCNCYCSTGNSYVVHSIYVSSSSICNAQTCENTCTGLLSSYTSGSVRNSHPSIENDLTMSLDSIVMGLAGIF</sequence>
<dbReference type="EMBL" id="CAJOAZ010005375">
    <property type="protein sequence ID" value="CAF4097616.1"/>
    <property type="molecule type" value="Genomic_DNA"/>
</dbReference>
<dbReference type="Proteomes" id="UP000663845">
    <property type="component" value="Unassembled WGS sequence"/>
</dbReference>
<dbReference type="AlphaFoldDB" id="A0A813VIW1"/>
<evidence type="ECO:0000313" key="4">
    <source>
        <dbReference type="Proteomes" id="UP000663845"/>
    </source>
</evidence>
<evidence type="ECO:0000256" key="1">
    <source>
        <dbReference type="SAM" id="SignalP"/>
    </source>
</evidence>
<comment type="caution">
    <text evidence="2">The sequence shown here is derived from an EMBL/GenBank/DDBJ whole genome shotgun (WGS) entry which is preliminary data.</text>
</comment>
<proteinExistence type="predicted"/>
<dbReference type="Proteomes" id="UP000663844">
    <property type="component" value="Unassembled WGS sequence"/>
</dbReference>
<keyword evidence="1" id="KW-0732">Signal</keyword>
<organism evidence="2 4">
    <name type="scientific">Adineta steineri</name>
    <dbReference type="NCBI Taxonomy" id="433720"/>
    <lineage>
        <taxon>Eukaryota</taxon>
        <taxon>Metazoa</taxon>
        <taxon>Spiralia</taxon>
        <taxon>Gnathifera</taxon>
        <taxon>Rotifera</taxon>
        <taxon>Eurotatoria</taxon>
        <taxon>Bdelloidea</taxon>
        <taxon>Adinetida</taxon>
        <taxon>Adinetidae</taxon>
        <taxon>Adineta</taxon>
    </lineage>
</organism>
<reference evidence="2" key="1">
    <citation type="submission" date="2021-02" db="EMBL/GenBank/DDBJ databases">
        <authorList>
            <person name="Nowell W R."/>
        </authorList>
    </citation>
    <scope>NUCLEOTIDE SEQUENCE</scope>
</reference>
<gene>
    <name evidence="2" type="ORF">JYZ213_LOCUS7520</name>
    <name evidence="3" type="ORF">OXD698_LOCUS35250</name>
</gene>
<name>A0A813VIW1_9BILA</name>
<feature type="chain" id="PRO_5036409474" evidence="1">
    <location>
        <begin position="23"/>
        <end position="96"/>
    </location>
</feature>
<evidence type="ECO:0000313" key="2">
    <source>
        <dbReference type="EMBL" id="CAF0844001.1"/>
    </source>
</evidence>